<reference evidence="2 3" key="1">
    <citation type="journal article" date="2014" name="Antonie Van Leeuwenhoek">
        <title>Hyphomonas beringensis sp. nov. and Hyphomonas chukchiensis sp. nov., isolated from surface seawater of the Bering Sea and Chukchi Sea.</title>
        <authorList>
            <person name="Li C."/>
            <person name="Lai Q."/>
            <person name="Li G."/>
            <person name="Dong C."/>
            <person name="Wang J."/>
            <person name="Liao Y."/>
            <person name="Shao Z."/>
        </authorList>
    </citation>
    <scope>NUCLEOTIDE SEQUENCE [LARGE SCALE GENOMIC DNA]</scope>
    <source>
        <strain evidence="2 3">SCH89</strain>
    </source>
</reference>
<dbReference type="Pfam" id="PF03976">
    <property type="entry name" value="PPK2"/>
    <property type="match status" value="1"/>
</dbReference>
<evidence type="ECO:0000313" key="2">
    <source>
        <dbReference type="EMBL" id="KCZ98957.1"/>
    </source>
</evidence>
<comment type="caution">
    <text evidence="2">The sequence shown here is derived from an EMBL/GenBank/DDBJ whole genome shotgun (WGS) entry which is preliminary data.</text>
</comment>
<keyword evidence="3" id="KW-1185">Reference proteome</keyword>
<organism evidence="2 3">
    <name type="scientific">Hyphomonas oceanitis SCH89</name>
    <dbReference type="NCBI Taxonomy" id="1280953"/>
    <lineage>
        <taxon>Bacteria</taxon>
        <taxon>Pseudomonadati</taxon>
        <taxon>Pseudomonadota</taxon>
        <taxon>Alphaproteobacteria</taxon>
        <taxon>Hyphomonadales</taxon>
        <taxon>Hyphomonadaceae</taxon>
        <taxon>Hyphomonas</taxon>
    </lineage>
</organism>
<dbReference type="PANTHER" id="PTHR34383">
    <property type="entry name" value="POLYPHOSPHATE:AMP PHOSPHOTRANSFERASE-RELATED"/>
    <property type="match status" value="1"/>
</dbReference>
<gene>
    <name evidence="2" type="ORF">HOC_20138</name>
</gene>
<dbReference type="PANTHER" id="PTHR34383:SF1">
    <property type="entry name" value="ADP-POLYPHOSPHATE PHOSPHOTRANSFERASE"/>
    <property type="match status" value="1"/>
</dbReference>
<dbReference type="STRING" id="1280953.HOC_20138"/>
<dbReference type="EMBL" id="ARYL01000080">
    <property type="protein sequence ID" value="KCZ98957.1"/>
    <property type="molecule type" value="Genomic_DNA"/>
</dbReference>
<feature type="domain" description="Polyphosphate kinase-2-related" evidence="1">
    <location>
        <begin position="1"/>
        <end position="95"/>
    </location>
</feature>
<accession>A0A059G215</accession>
<dbReference type="eggNOG" id="COG2326">
    <property type="taxonomic scope" value="Bacteria"/>
</dbReference>
<evidence type="ECO:0000259" key="1">
    <source>
        <dbReference type="Pfam" id="PF03976"/>
    </source>
</evidence>
<sequence>DGIQILKYYLDISKPEQARRLADRDKDPLKQWKKSPIDAVALVKWDDYTAARDDMLRRTDFTHAPWFAVHTDDKRQARLNTIRHIIKSIDCPETDKALAVPDETIVLQATKKTIAALHR</sequence>
<name>A0A059G215_9PROT</name>
<proteinExistence type="predicted"/>
<dbReference type="PATRIC" id="fig|1280953.3.peg.4007"/>
<feature type="non-terminal residue" evidence="2">
    <location>
        <position position="1"/>
    </location>
</feature>
<dbReference type="InterPro" id="IPR027417">
    <property type="entry name" value="P-loop_NTPase"/>
</dbReference>
<dbReference type="Gene3D" id="3.40.50.300">
    <property type="entry name" value="P-loop containing nucleotide triphosphate hydrolases"/>
    <property type="match status" value="1"/>
</dbReference>
<dbReference type="Proteomes" id="UP000024942">
    <property type="component" value="Unassembled WGS sequence"/>
</dbReference>
<dbReference type="InterPro" id="IPR022488">
    <property type="entry name" value="PPK2-related"/>
</dbReference>
<dbReference type="SUPFAM" id="SSF52540">
    <property type="entry name" value="P-loop containing nucleoside triphosphate hydrolases"/>
    <property type="match status" value="1"/>
</dbReference>
<dbReference type="AlphaFoldDB" id="A0A059G215"/>
<evidence type="ECO:0000313" key="3">
    <source>
        <dbReference type="Proteomes" id="UP000024942"/>
    </source>
</evidence>
<protein>
    <recommendedName>
        <fullName evidence="1">Polyphosphate kinase-2-related domain-containing protein</fullName>
    </recommendedName>
</protein>